<evidence type="ECO:0000313" key="4">
    <source>
        <dbReference type="WBParaSite" id="jg17461"/>
    </source>
</evidence>
<dbReference type="Proteomes" id="UP000887574">
    <property type="component" value="Unplaced"/>
</dbReference>
<feature type="compositionally biased region" description="Low complexity" evidence="2">
    <location>
        <begin position="273"/>
        <end position="291"/>
    </location>
</feature>
<dbReference type="PANTHER" id="PTHR23159">
    <property type="entry name" value="CENTROSOMAL PROTEIN 2"/>
    <property type="match status" value="1"/>
</dbReference>
<feature type="compositionally biased region" description="Low complexity" evidence="2">
    <location>
        <begin position="533"/>
        <end position="542"/>
    </location>
</feature>
<evidence type="ECO:0000256" key="2">
    <source>
        <dbReference type="SAM" id="MobiDB-lite"/>
    </source>
</evidence>
<name>A0A915DA52_9BILA</name>
<feature type="region of interest" description="Disordered" evidence="2">
    <location>
        <begin position="242"/>
        <end position="330"/>
    </location>
</feature>
<accession>A0A915DA52</accession>
<feature type="coiled-coil region" evidence="1">
    <location>
        <begin position="600"/>
        <end position="753"/>
    </location>
</feature>
<evidence type="ECO:0000313" key="3">
    <source>
        <dbReference type="Proteomes" id="UP000887574"/>
    </source>
</evidence>
<dbReference type="AlphaFoldDB" id="A0A915DA52"/>
<evidence type="ECO:0000256" key="1">
    <source>
        <dbReference type="SAM" id="Coils"/>
    </source>
</evidence>
<keyword evidence="3" id="KW-1185">Reference proteome</keyword>
<sequence length="977" mass="108899">MYAEDKCAAKEKKSSTGFTKKCNQVFSSLVRSKHSSKPPASTSSSKKVQEFNFLVNSTPNIVHAINSGVFHMEEEAVMTNQPEITFSPLTKRSSSACASGEDRRHRKYRCNSLSSKLQKSCIIVNGNASLKTPKSERLRQRNEPVVEQNTDQPHYDTPPGIGRTHRSNSAHALANSMYLTYSAGSRRQPNQQIARNSMICANIPHQSPEEKYCDCHAYIPGQNSHQSCSLNHYDQLKNYCDQTPEQGSTTQQLHTSFSSQSLPRRRNTGKLLNSSTTTTTAPNPTTENSSSASCVGTFDLNESTVDRHRRQAQLTTNQERGTRSPGDSMYFGTSDVPSGSRIINKASTPIGSNPNYSYLSSSQQPYFTPASSQSRTLNSSFIGAPEHPSRYNLVFYWHSAVQRGKLWVSGTKSGENVFNADYPSAGAMSSYPVDSKHSMRKKTKSSNKLSSVFGRHSKVLTSSTSKEAAHNAAWSNSIDHQNYSPDKSSNQLDSVLHSTSPNNNSRPLTASYESNSIVLYNSQNHPTTIDHPSCSNTMSRSSSTQGFIGREYFDAPQLYAGNHLMVDPVRRSTNNQELTEPIIVLAKQLGNKEVEIDRLKSQLNRRSSRNESRLAQYEDELSYSRDQASKLKTKLRLCEAECAAIKAKKEELEKRLETITTNYENKLENMERENANHRKEFTRLKELEEAYEKYLDEKDWIEKHTDSLNQKLDENESSLHLSEQECQHLKLELERLKDCLKDKEAEIAELTSTSKTTAISSESEEEELLLTGIQKCSLKEMKRRGKSHKQSTPKPVRPNVLLTPTIPTSKSCSGLHLARSCSSTPDSVNAPASITSSGVSSFAAGSGRLGSEHNHLSVSKQMQRCHKKMNDCQRRVTTLLEATQRMANGGRPTKNDIIGSASESETSDLFDYDQLNSEEGGGLNERAMEKALETHCSQISQLYQNIEALHGSLLAAYGRNNRQELDGSKNPNSCRVH</sequence>
<organism evidence="3 4">
    <name type="scientific">Ditylenchus dipsaci</name>
    <dbReference type="NCBI Taxonomy" id="166011"/>
    <lineage>
        <taxon>Eukaryota</taxon>
        <taxon>Metazoa</taxon>
        <taxon>Ecdysozoa</taxon>
        <taxon>Nematoda</taxon>
        <taxon>Chromadorea</taxon>
        <taxon>Rhabditida</taxon>
        <taxon>Tylenchina</taxon>
        <taxon>Tylenchomorpha</taxon>
        <taxon>Sphaerularioidea</taxon>
        <taxon>Anguinidae</taxon>
        <taxon>Anguininae</taxon>
        <taxon>Ditylenchus</taxon>
    </lineage>
</organism>
<protein>
    <submittedName>
        <fullName evidence="4">Uncharacterized protein</fullName>
    </submittedName>
</protein>
<feature type="region of interest" description="Disordered" evidence="2">
    <location>
        <begin position="132"/>
        <end position="160"/>
    </location>
</feature>
<feature type="compositionally biased region" description="Basic and acidic residues" evidence="2">
    <location>
        <begin position="133"/>
        <end position="144"/>
    </location>
</feature>
<reference evidence="4" key="1">
    <citation type="submission" date="2022-11" db="UniProtKB">
        <authorList>
            <consortium name="WormBaseParasite"/>
        </authorList>
    </citation>
    <scope>IDENTIFICATION</scope>
</reference>
<feature type="region of interest" description="Disordered" evidence="2">
    <location>
        <begin position="523"/>
        <end position="542"/>
    </location>
</feature>
<feature type="region of interest" description="Disordered" evidence="2">
    <location>
        <begin position="477"/>
        <end position="509"/>
    </location>
</feature>
<dbReference type="SUPFAM" id="SSF57997">
    <property type="entry name" value="Tropomyosin"/>
    <property type="match status" value="1"/>
</dbReference>
<feature type="region of interest" description="Disordered" evidence="2">
    <location>
        <begin position="430"/>
        <end position="451"/>
    </location>
</feature>
<feature type="compositionally biased region" description="Polar residues" evidence="2">
    <location>
        <begin position="242"/>
        <end position="262"/>
    </location>
</feature>
<dbReference type="WBParaSite" id="jg17461">
    <property type="protein sequence ID" value="jg17461"/>
    <property type="gene ID" value="jg17461"/>
</dbReference>
<dbReference type="PANTHER" id="PTHR23159:SF31">
    <property type="entry name" value="CENTROSOME-ASSOCIATED PROTEIN CEP250 ISOFORM X1"/>
    <property type="match status" value="1"/>
</dbReference>
<keyword evidence="1" id="KW-0175">Coiled coil</keyword>
<proteinExistence type="predicted"/>